<dbReference type="InterPro" id="IPR036259">
    <property type="entry name" value="MFS_trans_sf"/>
</dbReference>
<accession>A0ABP6RT56</accession>
<evidence type="ECO:0000259" key="7">
    <source>
        <dbReference type="PROSITE" id="PS50850"/>
    </source>
</evidence>
<sequence length="418" mass="43292">MLTYLAAVFHRGTLGVAGPLAIDRFEVGPAALSAFTVLQVGIYAAMQIPTGLLVDRFGSRRVLTAAVLLLGCGQLLFALATSYPMGLLARGVLGVGDALTWVSILRLVATRFSARQYALVATLSAAAGALGGVAATFPLTALLGALGWTWTFLLVGAITAAYAGVTTGVVRDVPGTTSGAEDAGAILRKVRSAWAIPGTRLAFWAHFGTMFVPNALSLLWGYPYLVEGVGVPPATASVVLSLLIIGQVAGGPLVGAIIGRFPACRMPLVLGYLVANGLTWLVLLSFAQPPLAVVCGAFLVFAMGGPVSSVAFALVRDYNPISQVGTATGIANVGGHSATALSVLAVGLVLQLAGGGYRVALLALVAVLLLSAFRTAVWWRRVRAAVLTAQDRGDQVPVVLRRRRWDLQDDPAPVVATR</sequence>
<feature type="transmembrane region" description="Helical" evidence="6">
    <location>
        <begin position="62"/>
        <end position="81"/>
    </location>
</feature>
<feature type="domain" description="Major facilitator superfamily (MFS) profile" evidence="7">
    <location>
        <begin position="1"/>
        <end position="383"/>
    </location>
</feature>
<evidence type="ECO:0000256" key="4">
    <source>
        <dbReference type="ARBA" id="ARBA00022989"/>
    </source>
</evidence>
<dbReference type="InterPro" id="IPR050189">
    <property type="entry name" value="MFS_Efflux_Transporters"/>
</dbReference>
<evidence type="ECO:0000313" key="9">
    <source>
        <dbReference type="Proteomes" id="UP001500483"/>
    </source>
</evidence>
<proteinExistence type="predicted"/>
<feature type="transmembrane region" description="Helical" evidence="6">
    <location>
        <begin position="327"/>
        <end position="350"/>
    </location>
</feature>
<feature type="transmembrane region" description="Helical" evidence="6">
    <location>
        <begin position="145"/>
        <end position="165"/>
    </location>
</feature>
<dbReference type="EMBL" id="BAAAYK010000038">
    <property type="protein sequence ID" value="GAA3360539.1"/>
    <property type="molecule type" value="Genomic_DNA"/>
</dbReference>
<gene>
    <name evidence="8" type="ORF">GCM10020366_40940</name>
</gene>
<keyword evidence="9" id="KW-1185">Reference proteome</keyword>
<dbReference type="PROSITE" id="PS50850">
    <property type="entry name" value="MFS"/>
    <property type="match status" value="1"/>
</dbReference>
<keyword evidence="3 6" id="KW-0812">Transmembrane</keyword>
<keyword evidence="2" id="KW-1003">Cell membrane</keyword>
<feature type="transmembrane region" description="Helical" evidence="6">
    <location>
        <begin position="27"/>
        <end position="50"/>
    </location>
</feature>
<dbReference type="Proteomes" id="UP001500483">
    <property type="component" value="Unassembled WGS sequence"/>
</dbReference>
<dbReference type="InterPro" id="IPR020846">
    <property type="entry name" value="MFS_dom"/>
</dbReference>
<feature type="transmembrane region" description="Helical" evidence="6">
    <location>
        <begin position="356"/>
        <end position="373"/>
    </location>
</feature>
<dbReference type="Pfam" id="PF07690">
    <property type="entry name" value="MFS_1"/>
    <property type="match status" value="1"/>
</dbReference>
<dbReference type="InterPro" id="IPR011701">
    <property type="entry name" value="MFS"/>
</dbReference>
<feature type="transmembrane region" description="Helical" evidence="6">
    <location>
        <begin position="291"/>
        <end position="315"/>
    </location>
</feature>
<feature type="transmembrane region" description="Helical" evidence="6">
    <location>
        <begin position="117"/>
        <end position="139"/>
    </location>
</feature>
<feature type="transmembrane region" description="Helical" evidence="6">
    <location>
        <begin position="234"/>
        <end position="259"/>
    </location>
</feature>
<evidence type="ECO:0000313" key="8">
    <source>
        <dbReference type="EMBL" id="GAA3360539.1"/>
    </source>
</evidence>
<feature type="transmembrane region" description="Helical" evidence="6">
    <location>
        <begin position="266"/>
        <end position="285"/>
    </location>
</feature>
<protein>
    <submittedName>
        <fullName evidence="8">MFS transporter</fullName>
    </submittedName>
</protein>
<evidence type="ECO:0000256" key="3">
    <source>
        <dbReference type="ARBA" id="ARBA00022692"/>
    </source>
</evidence>
<feature type="transmembrane region" description="Helical" evidence="6">
    <location>
        <begin position="201"/>
        <end position="222"/>
    </location>
</feature>
<comment type="subcellular location">
    <subcellularLocation>
        <location evidence="1">Cell membrane</location>
        <topology evidence="1">Multi-pass membrane protein</topology>
    </subcellularLocation>
</comment>
<evidence type="ECO:0000256" key="1">
    <source>
        <dbReference type="ARBA" id="ARBA00004651"/>
    </source>
</evidence>
<name>A0ABP6RT56_9PSEU</name>
<dbReference type="PANTHER" id="PTHR43124:SF3">
    <property type="entry name" value="CHLORAMPHENICOL EFFLUX PUMP RV0191"/>
    <property type="match status" value="1"/>
</dbReference>
<evidence type="ECO:0000256" key="5">
    <source>
        <dbReference type="ARBA" id="ARBA00023136"/>
    </source>
</evidence>
<organism evidence="8 9">
    <name type="scientific">Saccharopolyspora gregorii</name>
    <dbReference type="NCBI Taxonomy" id="33914"/>
    <lineage>
        <taxon>Bacteria</taxon>
        <taxon>Bacillati</taxon>
        <taxon>Actinomycetota</taxon>
        <taxon>Actinomycetes</taxon>
        <taxon>Pseudonocardiales</taxon>
        <taxon>Pseudonocardiaceae</taxon>
        <taxon>Saccharopolyspora</taxon>
    </lineage>
</organism>
<comment type="caution">
    <text evidence="8">The sequence shown here is derived from an EMBL/GenBank/DDBJ whole genome shotgun (WGS) entry which is preliminary data.</text>
</comment>
<keyword evidence="5 6" id="KW-0472">Membrane</keyword>
<evidence type="ECO:0000256" key="2">
    <source>
        <dbReference type="ARBA" id="ARBA00022475"/>
    </source>
</evidence>
<reference evidence="9" key="1">
    <citation type="journal article" date="2019" name="Int. J. Syst. Evol. Microbiol.">
        <title>The Global Catalogue of Microorganisms (GCM) 10K type strain sequencing project: providing services to taxonomists for standard genome sequencing and annotation.</title>
        <authorList>
            <consortium name="The Broad Institute Genomics Platform"/>
            <consortium name="The Broad Institute Genome Sequencing Center for Infectious Disease"/>
            <person name="Wu L."/>
            <person name="Ma J."/>
        </authorList>
    </citation>
    <scope>NUCLEOTIDE SEQUENCE [LARGE SCALE GENOMIC DNA]</scope>
    <source>
        <strain evidence="9">JCM 9687</strain>
    </source>
</reference>
<dbReference type="PANTHER" id="PTHR43124">
    <property type="entry name" value="PURINE EFFLUX PUMP PBUE"/>
    <property type="match status" value="1"/>
</dbReference>
<keyword evidence="4 6" id="KW-1133">Transmembrane helix</keyword>
<feature type="transmembrane region" description="Helical" evidence="6">
    <location>
        <begin position="87"/>
        <end position="105"/>
    </location>
</feature>
<dbReference type="SUPFAM" id="SSF103473">
    <property type="entry name" value="MFS general substrate transporter"/>
    <property type="match status" value="1"/>
</dbReference>
<dbReference type="Gene3D" id="1.20.1250.20">
    <property type="entry name" value="MFS general substrate transporter like domains"/>
    <property type="match status" value="2"/>
</dbReference>
<evidence type="ECO:0000256" key="6">
    <source>
        <dbReference type="SAM" id="Phobius"/>
    </source>
</evidence>